<keyword evidence="1" id="KW-1133">Transmembrane helix</keyword>
<organism evidence="3 4">
    <name type="scientific">SAR92 clade bacterium H455</name>
    <dbReference type="NCBI Taxonomy" id="2974818"/>
    <lineage>
        <taxon>Bacteria</taxon>
        <taxon>Pseudomonadati</taxon>
        <taxon>Pseudomonadota</taxon>
        <taxon>Gammaproteobacteria</taxon>
        <taxon>Cellvibrionales</taxon>
        <taxon>Porticoccaceae</taxon>
        <taxon>SAR92 clade</taxon>
    </lineage>
</organism>
<protein>
    <submittedName>
        <fullName evidence="3">Transposase</fullName>
    </submittedName>
</protein>
<dbReference type="EMBL" id="CP103416">
    <property type="protein sequence ID" value="UVW34162.1"/>
    <property type="molecule type" value="Genomic_DNA"/>
</dbReference>
<keyword evidence="1" id="KW-0812">Transmembrane</keyword>
<feature type="domain" description="Transposase IS66 central" evidence="2">
    <location>
        <begin position="1"/>
        <end position="107"/>
    </location>
</feature>
<evidence type="ECO:0000313" key="4">
    <source>
        <dbReference type="Proteomes" id="UP001059934"/>
    </source>
</evidence>
<dbReference type="InterPro" id="IPR004291">
    <property type="entry name" value="Transposase_IS66_central"/>
</dbReference>
<dbReference type="Proteomes" id="UP001059934">
    <property type="component" value="Chromosome"/>
</dbReference>
<sequence length="149" mass="16895">MSKVNALYRLERQIKDLPADEKYRQRQKLAIPMLNNLKSWLDKNISGVVKGELTYKAIYYGINQWDKLVRYCEDGRLNISNANAENAIRPFSVGRRRWLFSDTPKGDHASAIHYGMVETVKTNGLVGIVALEFLSLFVLIGTIAYSGPS</sequence>
<dbReference type="Pfam" id="PF03050">
    <property type="entry name" value="DDE_Tnp_IS66"/>
    <property type="match status" value="1"/>
</dbReference>
<gene>
    <name evidence="3" type="ORF">NYF23_09005</name>
</gene>
<keyword evidence="4" id="KW-1185">Reference proteome</keyword>
<keyword evidence="1" id="KW-0472">Membrane</keyword>
<reference evidence="3" key="1">
    <citation type="submission" date="2022-08" db="EMBL/GenBank/DDBJ databases">
        <title>Catabolic pathway analysis in culturable SAR92 clade bacteria reveals their overlooked roles in DMSP degradation in coastal seas.</title>
        <authorList>
            <person name="He X."/>
            <person name="Zhang X."/>
            <person name="Zhang Y."/>
        </authorList>
    </citation>
    <scope>NUCLEOTIDE SEQUENCE</scope>
    <source>
        <strain evidence="3">H455</strain>
    </source>
</reference>
<accession>A0ABY5TJY0</accession>
<evidence type="ECO:0000256" key="1">
    <source>
        <dbReference type="SAM" id="Phobius"/>
    </source>
</evidence>
<proteinExistence type="predicted"/>
<feature type="transmembrane region" description="Helical" evidence="1">
    <location>
        <begin position="125"/>
        <end position="145"/>
    </location>
</feature>
<evidence type="ECO:0000313" key="3">
    <source>
        <dbReference type="EMBL" id="UVW34162.1"/>
    </source>
</evidence>
<dbReference type="PANTHER" id="PTHR33678">
    <property type="entry name" value="BLL1576 PROTEIN"/>
    <property type="match status" value="1"/>
</dbReference>
<dbReference type="PANTHER" id="PTHR33678:SF1">
    <property type="entry name" value="BLL1576 PROTEIN"/>
    <property type="match status" value="1"/>
</dbReference>
<evidence type="ECO:0000259" key="2">
    <source>
        <dbReference type="Pfam" id="PF03050"/>
    </source>
</evidence>
<name>A0ABY5TJY0_9GAMM</name>
<dbReference type="InterPro" id="IPR052344">
    <property type="entry name" value="Transposase-related"/>
</dbReference>